<comment type="similarity">
    <text evidence="1 9">Belongs to the RNase T2 family.</text>
</comment>
<feature type="signal peptide" evidence="10">
    <location>
        <begin position="1"/>
        <end position="16"/>
    </location>
</feature>
<evidence type="ECO:0000256" key="6">
    <source>
        <dbReference type="ARBA" id="ARBA00023157"/>
    </source>
</evidence>
<dbReference type="InterPro" id="IPR036430">
    <property type="entry name" value="RNase_T2-like_sf"/>
</dbReference>
<dbReference type="SUPFAM" id="SSF55895">
    <property type="entry name" value="Ribonuclease Rh-like"/>
    <property type="match status" value="1"/>
</dbReference>
<evidence type="ECO:0000256" key="4">
    <source>
        <dbReference type="ARBA" id="ARBA00022759"/>
    </source>
</evidence>
<dbReference type="PANTHER" id="PTHR11240">
    <property type="entry name" value="RIBONUCLEASE T2"/>
    <property type="match status" value="1"/>
</dbReference>
<evidence type="ECO:0000256" key="7">
    <source>
        <dbReference type="ARBA" id="ARBA00023239"/>
    </source>
</evidence>
<dbReference type="InterPro" id="IPR033130">
    <property type="entry name" value="RNase_T2_His_AS_2"/>
</dbReference>
<dbReference type="PANTHER" id="PTHR11240:SF22">
    <property type="entry name" value="RIBONUCLEASE T2"/>
    <property type="match status" value="1"/>
</dbReference>
<keyword evidence="11" id="KW-1185">Reference proteome</keyword>
<evidence type="ECO:0000256" key="9">
    <source>
        <dbReference type="RuleBase" id="RU004328"/>
    </source>
</evidence>
<feature type="chain" id="PRO_5027990621" evidence="10">
    <location>
        <begin position="17"/>
        <end position="272"/>
    </location>
</feature>
<keyword evidence="3 10" id="KW-0732">Signal</keyword>
<dbReference type="GO" id="GO:0005576">
    <property type="term" value="C:extracellular region"/>
    <property type="evidence" value="ECO:0007669"/>
    <property type="project" value="TreeGrafter"/>
</dbReference>
<feature type="active site" evidence="8">
    <location>
        <position position="70"/>
    </location>
</feature>
<evidence type="ECO:0000313" key="12">
    <source>
        <dbReference type="RefSeq" id="XP_020088437.1"/>
    </source>
</evidence>
<accession>A0A6P5EY52</accession>
<dbReference type="InterPro" id="IPR033697">
    <property type="entry name" value="Ribonuclease_T2_eukaryotic"/>
</dbReference>
<evidence type="ECO:0000313" key="11">
    <source>
        <dbReference type="Proteomes" id="UP000515123"/>
    </source>
</evidence>
<dbReference type="FunFam" id="3.90.730.10:FF:000007">
    <property type="entry name" value="Ribonuclease T2"/>
    <property type="match status" value="1"/>
</dbReference>
<dbReference type="Gene3D" id="3.90.730.10">
    <property type="entry name" value="Ribonuclease T2-like"/>
    <property type="match status" value="1"/>
</dbReference>
<feature type="active site" evidence="8">
    <location>
        <position position="132"/>
    </location>
</feature>
<dbReference type="InterPro" id="IPR001568">
    <property type="entry name" value="RNase_T2-like"/>
</dbReference>
<dbReference type="Proteomes" id="UP000515123">
    <property type="component" value="Linkage group 5"/>
</dbReference>
<keyword evidence="4" id="KW-0255">Endonuclease</keyword>
<keyword evidence="5" id="KW-0378">Hydrolase</keyword>
<dbReference type="RefSeq" id="XP_020088437.1">
    <property type="nucleotide sequence ID" value="XM_020232848.1"/>
</dbReference>
<evidence type="ECO:0000256" key="3">
    <source>
        <dbReference type="ARBA" id="ARBA00022729"/>
    </source>
</evidence>
<dbReference type="OrthoDB" id="435754at2759"/>
<dbReference type="GO" id="GO:0033897">
    <property type="term" value="F:ribonuclease T2 activity"/>
    <property type="evidence" value="ECO:0007669"/>
    <property type="project" value="InterPro"/>
</dbReference>
<dbReference type="GO" id="GO:0006401">
    <property type="term" value="P:RNA catabolic process"/>
    <property type="evidence" value="ECO:0007669"/>
    <property type="project" value="TreeGrafter"/>
</dbReference>
<keyword evidence="7" id="KW-0456">Lyase</keyword>
<feature type="active site" evidence="8">
    <location>
        <position position="128"/>
    </location>
</feature>
<protein>
    <submittedName>
        <fullName evidence="12">Ribonuclease 2</fullName>
    </submittedName>
</protein>
<name>A0A6P5EY52_ANACO</name>
<gene>
    <name evidence="12" type="primary">LOC109710337</name>
</gene>
<evidence type="ECO:0000256" key="5">
    <source>
        <dbReference type="ARBA" id="ARBA00022801"/>
    </source>
</evidence>
<dbReference type="GeneID" id="109710337"/>
<reference evidence="11" key="1">
    <citation type="journal article" date="2015" name="Nat. Genet.">
        <title>The pineapple genome and the evolution of CAM photosynthesis.</title>
        <authorList>
            <person name="Ming R."/>
            <person name="VanBuren R."/>
            <person name="Wai C.M."/>
            <person name="Tang H."/>
            <person name="Schatz M.C."/>
            <person name="Bowers J.E."/>
            <person name="Lyons E."/>
            <person name="Wang M.L."/>
            <person name="Chen J."/>
            <person name="Biggers E."/>
            <person name="Zhang J."/>
            <person name="Huang L."/>
            <person name="Zhang L."/>
            <person name="Miao W."/>
            <person name="Zhang J."/>
            <person name="Ye Z."/>
            <person name="Miao C."/>
            <person name="Lin Z."/>
            <person name="Wang H."/>
            <person name="Zhou H."/>
            <person name="Yim W.C."/>
            <person name="Priest H.D."/>
            <person name="Zheng C."/>
            <person name="Woodhouse M."/>
            <person name="Edger P.P."/>
            <person name="Guyot R."/>
            <person name="Guo H.B."/>
            <person name="Guo H."/>
            <person name="Zheng G."/>
            <person name="Singh R."/>
            <person name="Sharma A."/>
            <person name="Min X."/>
            <person name="Zheng Y."/>
            <person name="Lee H."/>
            <person name="Gurtowski J."/>
            <person name="Sedlazeck F.J."/>
            <person name="Harkess A."/>
            <person name="McKain M.R."/>
            <person name="Liao Z."/>
            <person name="Fang J."/>
            <person name="Liu J."/>
            <person name="Zhang X."/>
            <person name="Zhang Q."/>
            <person name="Hu W."/>
            <person name="Qin Y."/>
            <person name="Wang K."/>
            <person name="Chen L.Y."/>
            <person name="Shirley N."/>
            <person name="Lin Y.R."/>
            <person name="Liu L.Y."/>
            <person name="Hernandez A.G."/>
            <person name="Wright C.L."/>
            <person name="Bulone V."/>
            <person name="Tuskan G.A."/>
            <person name="Heath K."/>
            <person name="Zee F."/>
            <person name="Moore P.H."/>
            <person name="Sunkar R."/>
            <person name="Leebens-Mack J.H."/>
            <person name="Mockler T."/>
            <person name="Bennetzen J.L."/>
            <person name="Freeling M."/>
            <person name="Sankoff D."/>
            <person name="Paterson A.H."/>
            <person name="Zhu X."/>
            <person name="Yang X."/>
            <person name="Smith J.A."/>
            <person name="Cushman J.C."/>
            <person name="Paull R.E."/>
            <person name="Yu Q."/>
        </authorList>
    </citation>
    <scope>NUCLEOTIDE SEQUENCE [LARGE SCALE GENOMIC DNA]</scope>
    <source>
        <strain evidence="11">cv. F153</strain>
    </source>
</reference>
<evidence type="ECO:0000256" key="2">
    <source>
        <dbReference type="ARBA" id="ARBA00022722"/>
    </source>
</evidence>
<dbReference type="GO" id="GO:0016787">
    <property type="term" value="F:hydrolase activity"/>
    <property type="evidence" value="ECO:0007669"/>
    <property type="project" value="UniProtKB-KW"/>
</dbReference>
<evidence type="ECO:0000256" key="10">
    <source>
        <dbReference type="SAM" id="SignalP"/>
    </source>
</evidence>
<organism evidence="11 12">
    <name type="scientific">Ananas comosus</name>
    <name type="common">Pineapple</name>
    <name type="synonym">Ananas ananas</name>
    <dbReference type="NCBI Taxonomy" id="4615"/>
    <lineage>
        <taxon>Eukaryota</taxon>
        <taxon>Viridiplantae</taxon>
        <taxon>Streptophyta</taxon>
        <taxon>Embryophyta</taxon>
        <taxon>Tracheophyta</taxon>
        <taxon>Spermatophyta</taxon>
        <taxon>Magnoliopsida</taxon>
        <taxon>Liliopsida</taxon>
        <taxon>Poales</taxon>
        <taxon>Bromeliaceae</taxon>
        <taxon>Bromelioideae</taxon>
        <taxon>Ananas</taxon>
    </lineage>
</organism>
<dbReference type="AlphaFoldDB" id="A0A6P5EY52"/>
<dbReference type="GO" id="GO:0003723">
    <property type="term" value="F:RNA binding"/>
    <property type="evidence" value="ECO:0007669"/>
    <property type="project" value="InterPro"/>
</dbReference>
<evidence type="ECO:0000256" key="8">
    <source>
        <dbReference type="PIRSR" id="PIRSR633697-1"/>
    </source>
</evidence>
<dbReference type="PROSITE" id="PS00531">
    <property type="entry name" value="RNASE_T2_2"/>
    <property type="match status" value="1"/>
</dbReference>
<keyword evidence="6" id="KW-1015">Disulfide bond</keyword>
<keyword evidence="2" id="KW-0540">Nuclease</keyword>
<proteinExistence type="inferred from homology"/>
<dbReference type="CDD" id="cd01061">
    <property type="entry name" value="RNase_T2_euk"/>
    <property type="match status" value="1"/>
</dbReference>
<evidence type="ECO:0000256" key="1">
    <source>
        <dbReference type="ARBA" id="ARBA00007469"/>
    </source>
</evidence>
<sequence>MSCLLLPLLHFSSCEASSSSSSSSSSSKGREFDYFVLALQWPGTICRSTHHCCSSNGCCGSNPLTYFTIHGLWADYDDGTWPSCCSHSGFDINKISSLLPTLKKYWPSLYCSSSSRCFGGKGPIWAHEWEKHGTCSYPVIQDEYSYFSTTLDLYSKYNVTKILETAGIEATNGEKYLLGDIVSAIKKAFGASPLLVCKHGSLQELRLCFYKDFTPRDCVIGSNIVDDSPNSRNSCPRYISLPTYTFPFPVIGETSGAIARLARKHPELFATS</sequence>
<reference evidence="12" key="2">
    <citation type="submission" date="2025-08" db="UniProtKB">
        <authorList>
            <consortium name="RefSeq"/>
        </authorList>
    </citation>
    <scope>IDENTIFICATION</scope>
    <source>
        <tissue evidence="12">Leaf</tissue>
    </source>
</reference>
<dbReference type="Pfam" id="PF00445">
    <property type="entry name" value="Ribonuclease_T2"/>
    <property type="match status" value="1"/>
</dbReference>